<dbReference type="Proteomes" id="UP000499080">
    <property type="component" value="Unassembled WGS sequence"/>
</dbReference>
<evidence type="ECO:0000313" key="2">
    <source>
        <dbReference type="EMBL" id="GBM30689.1"/>
    </source>
</evidence>
<gene>
    <name evidence="2" type="ORF">AVEN_259561_1</name>
</gene>
<feature type="compositionally biased region" description="Polar residues" evidence="1">
    <location>
        <begin position="64"/>
        <end position="74"/>
    </location>
</feature>
<keyword evidence="3" id="KW-1185">Reference proteome</keyword>
<protein>
    <submittedName>
        <fullName evidence="2">Uncharacterized protein</fullName>
    </submittedName>
</protein>
<dbReference type="AlphaFoldDB" id="A0A4Y2EQR6"/>
<feature type="region of interest" description="Disordered" evidence="1">
    <location>
        <begin position="1"/>
        <end position="44"/>
    </location>
</feature>
<evidence type="ECO:0000313" key="3">
    <source>
        <dbReference type="Proteomes" id="UP000499080"/>
    </source>
</evidence>
<dbReference type="OrthoDB" id="1099063at2759"/>
<reference evidence="2 3" key="1">
    <citation type="journal article" date="2019" name="Sci. Rep.">
        <title>Orb-weaving spider Araneus ventricosus genome elucidates the spidroin gene catalogue.</title>
        <authorList>
            <person name="Kono N."/>
            <person name="Nakamura H."/>
            <person name="Ohtoshi R."/>
            <person name="Moran D.A.P."/>
            <person name="Shinohara A."/>
            <person name="Yoshida Y."/>
            <person name="Fujiwara M."/>
            <person name="Mori M."/>
            <person name="Tomita M."/>
            <person name="Arakawa K."/>
        </authorList>
    </citation>
    <scope>NUCLEOTIDE SEQUENCE [LARGE SCALE GENOMIC DNA]</scope>
</reference>
<organism evidence="2 3">
    <name type="scientific">Araneus ventricosus</name>
    <name type="common">Orbweaver spider</name>
    <name type="synonym">Epeira ventricosa</name>
    <dbReference type="NCBI Taxonomy" id="182803"/>
    <lineage>
        <taxon>Eukaryota</taxon>
        <taxon>Metazoa</taxon>
        <taxon>Ecdysozoa</taxon>
        <taxon>Arthropoda</taxon>
        <taxon>Chelicerata</taxon>
        <taxon>Arachnida</taxon>
        <taxon>Araneae</taxon>
        <taxon>Araneomorphae</taxon>
        <taxon>Entelegynae</taxon>
        <taxon>Araneoidea</taxon>
        <taxon>Araneidae</taxon>
        <taxon>Araneus</taxon>
    </lineage>
</organism>
<evidence type="ECO:0000256" key="1">
    <source>
        <dbReference type="SAM" id="MobiDB-lite"/>
    </source>
</evidence>
<comment type="caution">
    <text evidence="2">The sequence shown here is derived from an EMBL/GenBank/DDBJ whole genome shotgun (WGS) entry which is preliminary data.</text>
</comment>
<proteinExistence type="predicted"/>
<name>A0A4Y2EQR6_ARAVE</name>
<feature type="compositionally biased region" description="Polar residues" evidence="1">
    <location>
        <begin position="1"/>
        <end position="28"/>
    </location>
</feature>
<accession>A0A4Y2EQR6</accession>
<sequence length="81" mass="8922">MTTTTPELAPPLQTSTTDLQGNRVSNLEPSGPKAENLQLGHRGLSSDLKNLKEESPIHRIPKSSGYNPSCSVPWTHTKWEK</sequence>
<feature type="region of interest" description="Disordered" evidence="1">
    <location>
        <begin position="59"/>
        <end position="81"/>
    </location>
</feature>
<dbReference type="EMBL" id="BGPR01000667">
    <property type="protein sequence ID" value="GBM30689.1"/>
    <property type="molecule type" value="Genomic_DNA"/>
</dbReference>